<evidence type="ECO:0000259" key="1">
    <source>
        <dbReference type="PROSITE" id="PS50801"/>
    </source>
</evidence>
<protein>
    <submittedName>
        <fullName evidence="2">Anti-anti-sigma regulatory factor</fullName>
    </submittedName>
    <submittedName>
        <fullName evidence="3">MEDS: MEthanogen/methylotroph, DcmR Sensory domain</fullName>
    </submittedName>
</protein>
<dbReference type="RefSeq" id="WP_092882517.1">
    <property type="nucleotide sequence ID" value="NZ_FOOI01000004.1"/>
</dbReference>
<reference evidence="3 4" key="1">
    <citation type="submission" date="2016-10" db="EMBL/GenBank/DDBJ databases">
        <authorList>
            <person name="de Groot N.N."/>
        </authorList>
    </citation>
    <scope>NUCLEOTIDE SEQUENCE [LARGE SCALE GENOMIC DNA]</scope>
    <source>
        <strain evidence="3 4">CPCC 202808</strain>
    </source>
</reference>
<dbReference type="EMBL" id="FOOI01000004">
    <property type="protein sequence ID" value="SFG11896.1"/>
    <property type="molecule type" value="Genomic_DNA"/>
</dbReference>
<dbReference type="InterPro" id="IPR036513">
    <property type="entry name" value="STAS_dom_sf"/>
</dbReference>
<organism evidence="3 4">
    <name type="scientific">Actinopolymorpha cephalotaxi</name>
    <dbReference type="NCBI Taxonomy" id="504797"/>
    <lineage>
        <taxon>Bacteria</taxon>
        <taxon>Bacillati</taxon>
        <taxon>Actinomycetota</taxon>
        <taxon>Actinomycetes</taxon>
        <taxon>Propionibacteriales</taxon>
        <taxon>Actinopolymorphaceae</taxon>
        <taxon>Actinopolymorpha</taxon>
    </lineage>
</organism>
<dbReference type="PROSITE" id="PS50801">
    <property type="entry name" value="STAS"/>
    <property type="match status" value="1"/>
</dbReference>
<dbReference type="Gene3D" id="3.30.750.24">
    <property type="entry name" value="STAS domain"/>
    <property type="match status" value="1"/>
</dbReference>
<dbReference type="Pfam" id="PF01740">
    <property type="entry name" value="STAS"/>
    <property type="match status" value="1"/>
</dbReference>
<evidence type="ECO:0000313" key="5">
    <source>
        <dbReference type="Proteomes" id="UP000533017"/>
    </source>
</evidence>
<accession>A0A1I2PE02</accession>
<name>A0A1I2PE02_9ACTN</name>
<dbReference type="Proteomes" id="UP000199052">
    <property type="component" value="Unassembled WGS sequence"/>
</dbReference>
<feature type="domain" description="STAS" evidence="1">
    <location>
        <begin position="199"/>
        <end position="271"/>
    </location>
</feature>
<dbReference type="AlphaFoldDB" id="A0A1I2PE02"/>
<dbReference type="OrthoDB" id="8482304at2"/>
<gene>
    <name evidence="2" type="ORF">FHR37_002578</name>
    <name evidence="3" type="ORF">SAMN05421678_10421</name>
</gene>
<proteinExistence type="predicted"/>
<evidence type="ECO:0000313" key="3">
    <source>
        <dbReference type="EMBL" id="SFG11896.1"/>
    </source>
</evidence>
<evidence type="ECO:0000313" key="4">
    <source>
        <dbReference type="Proteomes" id="UP000199052"/>
    </source>
</evidence>
<dbReference type="EMBL" id="JACBZA010000001">
    <property type="protein sequence ID" value="NYH83727.1"/>
    <property type="molecule type" value="Genomic_DNA"/>
</dbReference>
<dbReference type="InterPro" id="IPR002645">
    <property type="entry name" value="STAS_dom"/>
</dbReference>
<reference evidence="2 5" key="2">
    <citation type="submission" date="2020-07" db="EMBL/GenBank/DDBJ databases">
        <title>Sequencing the genomes of 1000 actinobacteria strains.</title>
        <authorList>
            <person name="Klenk H.-P."/>
        </authorList>
    </citation>
    <scope>NUCLEOTIDE SEQUENCE [LARGE SCALE GENOMIC DNA]</scope>
    <source>
        <strain evidence="2 5">DSM 45117</strain>
    </source>
</reference>
<dbReference type="SUPFAM" id="SSF52091">
    <property type="entry name" value="SpoIIaa-like"/>
    <property type="match status" value="1"/>
</dbReference>
<dbReference type="Proteomes" id="UP000533017">
    <property type="component" value="Unassembled WGS sequence"/>
</dbReference>
<dbReference type="InterPro" id="IPR025847">
    <property type="entry name" value="MEDS_domain"/>
</dbReference>
<dbReference type="Pfam" id="PF14417">
    <property type="entry name" value="MEDS"/>
    <property type="match status" value="1"/>
</dbReference>
<sequence>MNDVAQQVVGRMRVGDHHCLSFDTDAEQREVLTSYIRNGLARHEQVIYFAAVDPVTVFDLLRESGLAPARFSESGQLRVMGPREGYLAYLPFDPDVMVAVLRRNAGEALAAGYRALRITGEPSVLRGRPGSDKWTDYERKAADVYGDTPVMGMCQYDRRIFSPAEIAAVEALHTHTVVPDPVYEDARLSIFPTYHPRGFRMVGELDLSQVTAWFDWIHQAGADVEEDLLLNLVELRFVDLAGVRMLAELSDRLAHDGRRLLLQDLRPSQSLVFCPAGCDHLPNLVLTETQR</sequence>
<dbReference type="STRING" id="504797.SAMN05421678_10421"/>
<keyword evidence="5" id="KW-1185">Reference proteome</keyword>
<evidence type="ECO:0000313" key="2">
    <source>
        <dbReference type="EMBL" id="NYH83727.1"/>
    </source>
</evidence>